<dbReference type="InterPro" id="IPR011051">
    <property type="entry name" value="RmlC_Cupin_sf"/>
</dbReference>
<dbReference type="EMBL" id="JACYGY010000001">
    <property type="protein sequence ID" value="MBE9461705.1"/>
    <property type="molecule type" value="Genomic_DNA"/>
</dbReference>
<gene>
    <name evidence="2" type="ORF">IEE83_07405</name>
</gene>
<dbReference type="InterPro" id="IPR013096">
    <property type="entry name" value="Cupin_2"/>
</dbReference>
<reference evidence="3" key="1">
    <citation type="submission" date="2023-07" db="EMBL/GenBank/DDBJ databases">
        <title>Dyadobacter sp. nov 'subterranea' isolated from contaminted grondwater.</title>
        <authorList>
            <person name="Szabo I."/>
            <person name="Al-Omari J."/>
            <person name="Szerdahelyi S.G."/>
            <person name="Rado J."/>
        </authorList>
    </citation>
    <scope>NUCLEOTIDE SEQUENCE [LARGE SCALE GENOMIC DNA]</scope>
    <source>
        <strain evidence="3">UP-52</strain>
    </source>
</reference>
<organism evidence="2 3">
    <name type="scientific">Dyadobacter subterraneus</name>
    <dbReference type="NCBI Taxonomy" id="2773304"/>
    <lineage>
        <taxon>Bacteria</taxon>
        <taxon>Pseudomonadati</taxon>
        <taxon>Bacteroidota</taxon>
        <taxon>Cytophagia</taxon>
        <taxon>Cytophagales</taxon>
        <taxon>Spirosomataceae</taxon>
        <taxon>Dyadobacter</taxon>
    </lineage>
</organism>
<evidence type="ECO:0000313" key="3">
    <source>
        <dbReference type="Proteomes" id="UP000634134"/>
    </source>
</evidence>
<dbReference type="CDD" id="cd02238">
    <property type="entry name" value="cupin_KdgF"/>
    <property type="match status" value="1"/>
</dbReference>
<evidence type="ECO:0000259" key="1">
    <source>
        <dbReference type="Pfam" id="PF07883"/>
    </source>
</evidence>
<dbReference type="PANTHER" id="PTHR40112">
    <property type="entry name" value="H2HPP ISOMERASE"/>
    <property type="match status" value="1"/>
</dbReference>
<name>A0ABR9W8B9_9BACT</name>
<dbReference type="RefSeq" id="WP_194119967.1">
    <property type="nucleotide sequence ID" value="NZ_JACYGY010000001.1"/>
</dbReference>
<dbReference type="Pfam" id="PF07883">
    <property type="entry name" value="Cupin_2"/>
    <property type="match status" value="1"/>
</dbReference>
<sequence>MAFINFNSGKVVQIWDGISGTLAHTENSTFGYFTIQNGTDLPEHSHIHEQCCHVLEGELEFNINGEIQLLTKGMAAFIPSMAPHSAKALTECKVIDCFTPVREDFVALEKQQS</sequence>
<dbReference type="InterPro" id="IPR014710">
    <property type="entry name" value="RmlC-like_jellyroll"/>
</dbReference>
<dbReference type="PANTHER" id="PTHR40112:SF1">
    <property type="entry name" value="H2HPP ISOMERASE"/>
    <property type="match status" value="1"/>
</dbReference>
<evidence type="ECO:0000313" key="2">
    <source>
        <dbReference type="EMBL" id="MBE9461705.1"/>
    </source>
</evidence>
<proteinExistence type="predicted"/>
<keyword evidence="3" id="KW-1185">Reference proteome</keyword>
<dbReference type="Proteomes" id="UP000634134">
    <property type="component" value="Unassembled WGS sequence"/>
</dbReference>
<comment type="caution">
    <text evidence="2">The sequence shown here is derived from an EMBL/GenBank/DDBJ whole genome shotgun (WGS) entry which is preliminary data.</text>
</comment>
<protein>
    <submittedName>
        <fullName evidence="2">Cupin domain-containing protein</fullName>
    </submittedName>
</protein>
<accession>A0ABR9W8B9</accession>
<feature type="domain" description="Cupin type-2" evidence="1">
    <location>
        <begin position="32"/>
        <end position="96"/>
    </location>
</feature>
<dbReference type="SUPFAM" id="SSF51182">
    <property type="entry name" value="RmlC-like cupins"/>
    <property type="match status" value="1"/>
</dbReference>
<dbReference type="InterPro" id="IPR052535">
    <property type="entry name" value="Bacilysin_H2HPP_isomerase"/>
</dbReference>
<dbReference type="Gene3D" id="2.60.120.10">
    <property type="entry name" value="Jelly Rolls"/>
    <property type="match status" value="1"/>
</dbReference>